<dbReference type="GO" id="GO:0016874">
    <property type="term" value="F:ligase activity"/>
    <property type="evidence" value="ECO:0007669"/>
    <property type="project" value="UniProtKB-KW"/>
</dbReference>
<dbReference type="Proteomes" id="UP001369082">
    <property type="component" value="Unassembled WGS sequence"/>
</dbReference>
<feature type="domain" description="Mur ligase C-terminal" evidence="1">
    <location>
        <begin position="2"/>
        <end position="55"/>
    </location>
</feature>
<keyword evidence="2" id="KW-0436">Ligase</keyword>
<dbReference type="SUPFAM" id="SSF53244">
    <property type="entry name" value="MurD-like peptide ligases, peptide-binding domain"/>
    <property type="match status" value="1"/>
</dbReference>
<dbReference type="Gene3D" id="3.90.190.20">
    <property type="entry name" value="Mur ligase, C-terminal domain"/>
    <property type="match status" value="1"/>
</dbReference>
<dbReference type="InterPro" id="IPR004101">
    <property type="entry name" value="Mur_ligase_C"/>
</dbReference>
<organism evidence="2 3">
    <name type="scientific">Psychromonas aquatilis</name>
    <dbReference type="NCBI Taxonomy" id="2005072"/>
    <lineage>
        <taxon>Bacteria</taxon>
        <taxon>Pseudomonadati</taxon>
        <taxon>Pseudomonadota</taxon>
        <taxon>Gammaproteobacteria</taxon>
        <taxon>Alteromonadales</taxon>
        <taxon>Psychromonadaceae</taxon>
        <taxon>Psychromonas</taxon>
    </lineage>
</organism>
<evidence type="ECO:0000313" key="2">
    <source>
        <dbReference type="EMBL" id="MEL0631012.1"/>
    </source>
</evidence>
<feature type="non-terminal residue" evidence="2">
    <location>
        <position position="1"/>
    </location>
</feature>
<name>A0ABU9GUM5_9GAMM</name>
<proteinExistence type="predicted"/>
<dbReference type="PANTHER" id="PTHR23135">
    <property type="entry name" value="MUR LIGASE FAMILY MEMBER"/>
    <property type="match status" value="1"/>
</dbReference>
<protein>
    <submittedName>
        <fullName evidence="2">UDP-N-acetylmuramoyl-L-alanyl-D-glutamate--2, 6-diaminopimelate ligase</fullName>
    </submittedName>
</protein>
<dbReference type="InterPro" id="IPR036615">
    <property type="entry name" value="Mur_ligase_C_dom_sf"/>
</dbReference>
<feature type="non-terminal residue" evidence="2">
    <location>
        <position position="74"/>
    </location>
</feature>
<dbReference type="EMBL" id="JBAKAZ010000310">
    <property type="protein sequence ID" value="MEL0631012.1"/>
    <property type="molecule type" value="Genomic_DNA"/>
</dbReference>
<evidence type="ECO:0000313" key="3">
    <source>
        <dbReference type="Proteomes" id="UP001369082"/>
    </source>
</evidence>
<dbReference type="RefSeq" id="WP_424141080.1">
    <property type="nucleotide sequence ID" value="NZ_JBAKAZ010000310.1"/>
</dbReference>
<sequence>DENPRTEDEKAIEDDIKKGLTQADTATLIHDRKQALMHLLATANNGDIILVAGKGHEVYLIFGDKKVHYSDREC</sequence>
<dbReference type="PANTHER" id="PTHR23135:SF4">
    <property type="entry name" value="UDP-N-ACETYLMURAMOYL-L-ALANYL-D-GLUTAMATE--2,6-DIAMINOPIMELATE LIGASE MURE HOMOLOG, CHLOROPLASTIC"/>
    <property type="match status" value="1"/>
</dbReference>
<dbReference type="Pfam" id="PF02875">
    <property type="entry name" value="Mur_ligase_C"/>
    <property type="match status" value="1"/>
</dbReference>
<keyword evidence="3" id="KW-1185">Reference proteome</keyword>
<gene>
    <name evidence="2" type="ORF">V6256_15680</name>
</gene>
<reference evidence="2 3" key="1">
    <citation type="submission" date="2024-02" db="EMBL/GenBank/DDBJ databases">
        <title>Bacteria isolated from the canopy kelp, Nereocystis luetkeana.</title>
        <authorList>
            <person name="Pfister C.A."/>
            <person name="Younker I.T."/>
            <person name="Light S.H."/>
        </authorList>
    </citation>
    <scope>NUCLEOTIDE SEQUENCE [LARGE SCALE GENOMIC DNA]</scope>
    <source>
        <strain evidence="2 3">TI.1.05</strain>
    </source>
</reference>
<comment type="caution">
    <text evidence="2">The sequence shown here is derived from an EMBL/GenBank/DDBJ whole genome shotgun (WGS) entry which is preliminary data.</text>
</comment>
<evidence type="ECO:0000259" key="1">
    <source>
        <dbReference type="Pfam" id="PF02875"/>
    </source>
</evidence>
<accession>A0ABU9GUM5</accession>